<accession>A0A3E1NNL6</accession>
<gene>
    <name evidence="2" type="ORF">DXN05_00570</name>
</gene>
<dbReference type="Gene3D" id="2.60.40.10">
    <property type="entry name" value="Immunoglobulins"/>
    <property type="match status" value="2"/>
</dbReference>
<dbReference type="NCBIfam" id="TIGR04131">
    <property type="entry name" value="Bac_Flav_CTERM"/>
    <property type="match status" value="1"/>
</dbReference>
<proteinExistence type="predicted"/>
<dbReference type="EMBL" id="QTJU01000001">
    <property type="protein sequence ID" value="RFM29513.1"/>
    <property type="molecule type" value="Genomic_DNA"/>
</dbReference>
<feature type="domain" description="PKD" evidence="1">
    <location>
        <begin position="445"/>
        <end position="498"/>
    </location>
</feature>
<protein>
    <submittedName>
        <fullName evidence="2">PKD domain-containing protein</fullName>
    </submittedName>
</protein>
<dbReference type="InterPro" id="IPR026341">
    <property type="entry name" value="T9SS_type_B"/>
</dbReference>
<dbReference type="PROSITE" id="PS50093">
    <property type="entry name" value="PKD"/>
    <property type="match status" value="2"/>
</dbReference>
<dbReference type="InterPro" id="IPR013783">
    <property type="entry name" value="Ig-like_fold"/>
</dbReference>
<reference evidence="2 3" key="1">
    <citation type="submission" date="2018-08" db="EMBL/GenBank/DDBJ databases">
        <title>Chitinophagaceae sp. K23C18032701, a novel bacterium isolated from forest soil.</title>
        <authorList>
            <person name="Wang C."/>
        </authorList>
    </citation>
    <scope>NUCLEOTIDE SEQUENCE [LARGE SCALE GENOMIC DNA]</scope>
    <source>
        <strain evidence="2 3">K23C18032701</strain>
    </source>
</reference>
<organism evidence="2 3">
    <name type="scientific">Deminuibacter soli</name>
    <dbReference type="NCBI Taxonomy" id="2291815"/>
    <lineage>
        <taxon>Bacteria</taxon>
        <taxon>Pseudomonadati</taxon>
        <taxon>Bacteroidota</taxon>
        <taxon>Chitinophagia</taxon>
        <taxon>Chitinophagales</taxon>
        <taxon>Chitinophagaceae</taxon>
        <taxon>Deminuibacter</taxon>
    </lineage>
</organism>
<name>A0A3E1NNL6_9BACT</name>
<evidence type="ECO:0000313" key="2">
    <source>
        <dbReference type="EMBL" id="RFM29513.1"/>
    </source>
</evidence>
<comment type="caution">
    <text evidence="2">The sequence shown here is derived from an EMBL/GenBank/DDBJ whole genome shotgun (WGS) entry which is preliminary data.</text>
</comment>
<dbReference type="InterPro" id="IPR035986">
    <property type="entry name" value="PKD_dom_sf"/>
</dbReference>
<keyword evidence="3" id="KW-1185">Reference proteome</keyword>
<dbReference type="Proteomes" id="UP000261284">
    <property type="component" value="Unassembled WGS sequence"/>
</dbReference>
<dbReference type="AlphaFoldDB" id="A0A3E1NNL6"/>
<dbReference type="Pfam" id="PF18911">
    <property type="entry name" value="PKD_4"/>
    <property type="match status" value="1"/>
</dbReference>
<evidence type="ECO:0000313" key="3">
    <source>
        <dbReference type="Proteomes" id="UP000261284"/>
    </source>
</evidence>
<dbReference type="CDD" id="cd00146">
    <property type="entry name" value="PKD"/>
    <property type="match status" value="2"/>
</dbReference>
<feature type="domain" description="PKD" evidence="1">
    <location>
        <begin position="343"/>
        <end position="397"/>
    </location>
</feature>
<dbReference type="Pfam" id="PF13585">
    <property type="entry name" value="CHU_C"/>
    <property type="match status" value="1"/>
</dbReference>
<evidence type="ECO:0000259" key="1">
    <source>
        <dbReference type="PROSITE" id="PS50093"/>
    </source>
</evidence>
<dbReference type="InterPro" id="IPR000601">
    <property type="entry name" value="PKD_dom"/>
</dbReference>
<sequence length="901" mass="97947">MGGAGKGKPVHNRIYGRLHQMKTFFLFVFLLALSAPALAGHIAGGEMYYRYVGPGTSAQTNRYEITLRMFRQCNPPMVGGQQLAQLPQSANITVFDLATSTPVASQQVLQDNFTTLSLLSPLPCIQSYSPVCYQVATYVWQTDLPINASGYTAAFQTCCRSNSLVNIVRQQLGNNSTGEGATYACDIPGTLTLGTEVNSSAVFGLKDTVLVCQYKNIHIDFSATDPDVSDSLSYALCGAYNRGDAQGADSSHIASRPPYQNVSYTPGFSGSTPMGPNITIDPVTGIIQGRAPANGGYVVNVCVTEWRNHKAISVHRKDFMMSVQACDFAAADLPASYIDCTDQTLNFANESTSSQVHSYLWDFGVTTMTSDTSNLPTPSFTYPDTGTFTVKLVINRSEQCSDSALVPVKVYPGFKPAFTVVGSCVTNPYRFTDGTTSRYGVVNNWRWDFGDADVTNDTSLLRNPSYKYNSVGDRSVQLIVGDSKGCLDTLSQTVKVEAKLQIDLPFRDTLICSIDTLQLHASSNGTFLWSPTATMIDYNTPDPKVFPKDTTVYYVNATYNGCTNTDSVRVNVLDSITVKMASDTTICRTDSVQFHPVSYGLQYLWDPAGNMNDATLKSPAALPLTNTLYHVIAHLGKCVAEGSINVKVVPYPISKAVPDATICYGSTVALHGDIVGSSFKWVPANSLQDANTLTPIAGPTHTTPYILYAYDTLGCPKPGLDTAIVTVIPQVHPFAGRDTAVVKDQPLQFQATGGVYYTWTPSTGLSNPSIANPIGLYDGSYDSIRYQVRVATAEGCYADTSVLVKIFRPYPEIYVPSAFSPNHDGKNDVLRPIPVGVQRLVYFRVFDRWGNLIFSTSEINKGWDGQVKGQPALSGTYVYTVEGIDYKNAVIVRKGTFVLIR</sequence>
<dbReference type="SMART" id="SM00089">
    <property type="entry name" value="PKD"/>
    <property type="match status" value="2"/>
</dbReference>
<dbReference type="InterPro" id="IPR022409">
    <property type="entry name" value="PKD/Chitinase_dom"/>
</dbReference>
<dbReference type="SUPFAM" id="SSF49299">
    <property type="entry name" value="PKD domain"/>
    <property type="match status" value="2"/>
</dbReference>